<dbReference type="Gene3D" id="3.30.530.20">
    <property type="match status" value="1"/>
</dbReference>
<evidence type="ECO:0000259" key="2">
    <source>
        <dbReference type="PROSITE" id="PS50848"/>
    </source>
</evidence>
<organism evidence="3 4">
    <name type="scientific">Ustilago trichophora</name>
    <dbReference type="NCBI Taxonomy" id="86804"/>
    <lineage>
        <taxon>Eukaryota</taxon>
        <taxon>Fungi</taxon>
        <taxon>Dikarya</taxon>
        <taxon>Basidiomycota</taxon>
        <taxon>Ustilaginomycotina</taxon>
        <taxon>Ustilaginomycetes</taxon>
        <taxon>Ustilaginales</taxon>
        <taxon>Ustilaginaceae</taxon>
        <taxon>Ustilago</taxon>
    </lineage>
</organism>
<dbReference type="PANTHER" id="PTHR19308">
    <property type="entry name" value="PHOSPHATIDYLCHOLINE TRANSFER PROTEIN"/>
    <property type="match status" value="1"/>
</dbReference>
<feature type="domain" description="START" evidence="2">
    <location>
        <begin position="39"/>
        <end position="210"/>
    </location>
</feature>
<evidence type="ECO:0000313" key="4">
    <source>
        <dbReference type="Proteomes" id="UP000324022"/>
    </source>
</evidence>
<dbReference type="OrthoDB" id="196858at2759"/>
<reference evidence="3 4" key="1">
    <citation type="submission" date="2018-03" db="EMBL/GenBank/DDBJ databases">
        <authorList>
            <person name="Guldener U."/>
        </authorList>
    </citation>
    <scope>NUCLEOTIDE SEQUENCE [LARGE SCALE GENOMIC DNA]</scope>
    <source>
        <strain evidence="3 4">NBRC100155</strain>
    </source>
</reference>
<dbReference type="GO" id="GO:0008289">
    <property type="term" value="F:lipid binding"/>
    <property type="evidence" value="ECO:0007669"/>
    <property type="project" value="InterPro"/>
</dbReference>
<accession>A0A5C3DUM2</accession>
<evidence type="ECO:0000256" key="1">
    <source>
        <dbReference type="SAM" id="MobiDB-lite"/>
    </source>
</evidence>
<dbReference type="Proteomes" id="UP000324022">
    <property type="component" value="Unassembled WGS sequence"/>
</dbReference>
<dbReference type="PROSITE" id="PS50848">
    <property type="entry name" value="START"/>
    <property type="match status" value="1"/>
</dbReference>
<sequence>MTLDLPSPQRQDSYLPIPSEYAAALEKAKAQFAEQNDPSKESEWEDAGEREEVKLFKKTNPENAYDVPIVKGVTIVENATPSQVLAVIQQPGMRKKWDPRFDAAAQLERYGPQQFLFYTYLKSPSYFVWARDIVGVQENTVHNNGDRITVIQTSVDADQYVDEAGSYSKSRTRATLEVSAWDLVKQGNDTKLEYVVKIHLNGSLPTSVVSMVATETPMCVGRVRDVYYSAGHLPYDAAQEEGEKSAAVSTLIYSEYEDGDGTEATSGEKRWSVWYHANGAETLKLKYDNQRLYPTLNVAVEGDAKDDVTATVDQEAAVVTVEVKEGAKGKGFSLVFTP</sequence>
<dbReference type="InterPro" id="IPR051213">
    <property type="entry name" value="START_lipid_transfer"/>
</dbReference>
<dbReference type="GO" id="GO:0005737">
    <property type="term" value="C:cytoplasm"/>
    <property type="evidence" value="ECO:0007669"/>
    <property type="project" value="UniProtKB-ARBA"/>
</dbReference>
<feature type="region of interest" description="Disordered" evidence="1">
    <location>
        <begin position="28"/>
        <end position="49"/>
    </location>
</feature>
<dbReference type="Pfam" id="PF01852">
    <property type="entry name" value="START"/>
    <property type="match status" value="1"/>
</dbReference>
<protein>
    <recommendedName>
        <fullName evidence="2">START domain-containing protein</fullName>
    </recommendedName>
</protein>
<dbReference type="EMBL" id="OOIN01000003">
    <property type="protein sequence ID" value="SPO21995.1"/>
    <property type="molecule type" value="Genomic_DNA"/>
</dbReference>
<name>A0A5C3DUM2_9BASI</name>
<proteinExistence type="predicted"/>
<dbReference type="PANTHER" id="PTHR19308:SF14">
    <property type="entry name" value="START DOMAIN-CONTAINING PROTEIN"/>
    <property type="match status" value="1"/>
</dbReference>
<dbReference type="SUPFAM" id="SSF55961">
    <property type="entry name" value="Bet v1-like"/>
    <property type="match status" value="1"/>
</dbReference>
<keyword evidence="4" id="KW-1185">Reference proteome</keyword>
<dbReference type="CDD" id="cd00177">
    <property type="entry name" value="START"/>
    <property type="match status" value="1"/>
</dbReference>
<dbReference type="AlphaFoldDB" id="A0A5C3DUM2"/>
<dbReference type="InterPro" id="IPR023393">
    <property type="entry name" value="START-like_dom_sf"/>
</dbReference>
<gene>
    <name evidence="3" type="ORF">UTRI_01985_B</name>
</gene>
<dbReference type="InterPro" id="IPR002913">
    <property type="entry name" value="START_lipid-bd_dom"/>
</dbReference>
<evidence type="ECO:0000313" key="3">
    <source>
        <dbReference type="EMBL" id="SPO21995.1"/>
    </source>
</evidence>